<name>A0A4Y2D0D5_ARAVE</name>
<proteinExistence type="predicted"/>
<evidence type="ECO:0000313" key="1">
    <source>
        <dbReference type="EMBL" id="GBM10160.1"/>
    </source>
</evidence>
<dbReference type="AlphaFoldDB" id="A0A4Y2D0D5"/>
<sequence length="108" mass="12459">MARCGRVVCWRISWFSSNRDTNVDQFPLKVFQEGNLSPHPYIGAKSDFYLRYYLGALRSLLPTEGATLILYHRSFTQGSRNVRTSGIRTNTTIYILTFNTLNLMKLMS</sequence>
<accession>A0A4Y2D0D5</accession>
<gene>
    <name evidence="1" type="ORF">AVEN_258762_1</name>
</gene>
<dbReference type="EMBL" id="BGPR01000281">
    <property type="protein sequence ID" value="GBM10160.1"/>
    <property type="molecule type" value="Genomic_DNA"/>
</dbReference>
<protein>
    <submittedName>
        <fullName evidence="1">Uncharacterized protein</fullName>
    </submittedName>
</protein>
<comment type="caution">
    <text evidence="1">The sequence shown here is derived from an EMBL/GenBank/DDBJ whole genome shotgun (WGS) entry which is preliminary data.</text>
</comment>
<dbReference type="Proteomes" id="UP000499080">
    <property type="component" value="Unassembled WGS sequence"/>
</dbReference>
<organism evidence="1 2">
    <name type="scientific">Araneus ventricosus</name>
    <name type="common">Orbweaver spider</name>
    <name type="synonym">Epeira ventricosa</name>
    <dbReference type="NCBI Taxonomy" id="182803"/>
    <lineage>
        <taxon>Eukaryota</taxon>
        <taxon>Metazoa</taxon>
        <taxon>Ecdysozoa</taxon>
        <taxon>Arthropoda</taxon>
        <taxon>Chelicerata</taxon>
        <taxon>Arachnida</taxon>
        <taxon>Araneae</taxon>
        <taxon>Araneomorphae</taxon>
        <taxon>Entelegynae</taxon>
        <taxon>Araneoidea</taxon>
        <taxon>Araneidae</taxon>
        <taxon>Araneus</taxon>
    </lineage>
</organism>
<evidence type="ECO:0000313" key="2">
    <source>
        <dbReference type="Proteomes" id="UP000499080"/>
    </source>
</evidence>
<reference evidence="1 2" key="1">
    <citation type="journal article" date="2019" name="Sci. Rep.">
        <title>Orb-weaving spider Araneus ventricosus genome elucidates the spidroin gene catalogue.</title>
        <authorList>
            <person name="Kono N."/>
            <person name="Nakamura H."/>
            <person name="Ohtoshi R."/>
            <person name="Moran D.A.P."/>
            <person name="Shinohara A."/>
            <person name="Yoshida Y."/>
            <person name="Fujiwara M."/>
            <person name="Mori M."/>
            <person name="Tomita M."/>
            <person name="Arakawa K."/>
        </authorList>
    </citation>
    <scope>NUCLEOTIDE SEQUENCE [LARGE SCALE GENOMIC DNA]</scope>
</reference>
<keyword evidence="2" id="KW-1185">Reference proteome</keyword>